<dbReference type="EMBL" id="JAUSTY010000005">
    <property type="protein sequence ID" value="MDQ0165613.1"/>
    <property type="molecule type" value="Genomic_DNA"/>
</dbReference>
<feature type="coiled-coil region" evidence="3">
    <location>
        <begin position="369"/>
        <end position="403"/>
    </location>
</feature>
<dbReference type="PANTHER" id="PTHR38432">
    <property type="entry name" value="TELA-LIKE PROTEIN SAOUHSC_01408"/>
    <property type="match status" value="1"/>
</dbReference>
<name>A0ABT9VXA2_9BACI</name>
<keyword evidence="6" id="KW-1185">Reference proteome</keyword>
<evidence type="ECO:0000313" key="5">
    <source>
        <dbReference type="EMBL" id="MDQ0165613.1"/>
    </source>
</evidence>
<dbReference type="Proteomes" id="UP001235840">
    <property type="component" value="Unassembled WGS sequence"/>
</dbReference>
<evidence type="ECO:0000256" key="3">
    <source>
        <dbReference type="SAM" id="Coils"/>
    </source>
</evidence>
<feature type="compositionally biased region" description="Basic and acidic residues" evidence="4">
    <location>
        <begin position="1"/>
        <end position="15"/>
    </location>
</feature>
<organism evidence="5 6">
    <name type="scientific">Caldalkalibacillus horti</name>
    <dbReference type="NCBI Taxonomy" id="77523"/>
    <lineage>
        <taxon>Bacteria</taxon>
        <taxon>Bacillati</taxon>
        <taxon>Bacillota</taxon>
        <taxon>Bacilli</taxon>
        <taxon>Bacillales</taxon>
        <taxon>Bacillaceae</taxon>
        <taxon>Caldalkalibacillus</taxon>
    </lineage>
</organism>
<dbReference type="PIRSF" id="PIRSF026508">
    <property type="entry name" value="TelA"/>
    <property type="match status" value="1"/>
</dbReference>
<evidence type="ECO:0000256" key="2">
    <source>
        <dbReference type="PIRNR" id="PIRNR026508"/>
    </source>
</evidence>
<feature type="compositionally biased region" description="Basic and acidic residues" evidence="4">
    <location>
        <begin position="35"/>
        <end position="47"/>
    </location>
</feature>
<keyword evidence="3" id="KW-0175">Coiled coil</keyword>
<dbReference type="Pfam" id="PF05816">
    <property type="entry name" value="TelA"/>
    <property type="match status" value="1"/>
</dbReference>
<dbReference type="RefSeq" id="WP_307392888.1">
    <property type="nucleotide sequence ID" value="NZ_BAAADK010000011.1"/>
</dbReference>
<dbReference type="PANTHER" id="PTHR38432:SF1">
    <property type="entry name" value="TELA-LIKE PROTEIN SAOUHSC_01408"/>
    <property type="match status" value="1"/>
</dbReference>
<reference evidence="5 6" key="1">
    <citation type="submission" date="2023-07" db="EMBL/GenBank/DDBJ databases">
        <title>Genomic Encyclopedia of Type Strains, Phase IV (KMG-IV): sequencing the most valuable type-strain genomes for metagenomic binning, comparative biology and taxonomic classification.</title>
        <authorList>
            <person name="Goeker M."/>
        </authorList>
    </citation>
    <scope>NUCLEOTIDE SEQUENCE [LARGE SCALE GENOMIC DNA]</scope>
    <source>
        <strain evidence="5 6">DSM 12751</strain>
    </source>
</reference>
<dbReference type="InterPro" id="IPR008863">
    <property type="entry name" value="Toxic_anion-R_TelA"/>
</dbReference>
<protein>
    <submittedName>
        <fullName evidence="5">Uncharacterized protein YaaN involved in tellurite resistance</fullName>
    </submittedName>
</protein>
<feature type="region of interest" description="Disordered" evidence="4">
    <location>
        <begin position="1"/>
        <end position="54"/>
    </location>
</feature>
<evidence type="ECO:0000256" key="1">
    <source>
        <dbReference type="ARBA" id="ARBA00005541"/>
    </source>
</evidence>
<comment type="similarity">
    <text evidence="1 2">Belongs to the TelA family.</text>
</comment>
<comment type="caution">
    <text evidence="5">The sequence shown here is derived from an EMBL/GenBank/DDBJ whole genome shotgun (WGS) entry which is preliminary data.</text>
</comment>
<evidence type="ECO:0000313" key="6">
    <source>
        <dbReference type="Proteomes" id="UP001235840"/>
    </source>
</evidence>
<sequence>MKEQNKQETWKRESGNELEDLLANPFGTTEELDLNGERSIEKKKEDQPEQTNRLIHKLPEESRKRALEISAQIDPTNHQAIMSYGTEAQSKLLNFSHAMLDHVQKKDVGAIGDILNDLMKRLQQTNPDELQADRGNFISRLFGRISRSINETLSKYQKIGAQVDRISVKLNHSKQTLIEDINMLEKLYDQNKDYFHALNVYIAAAQVKLDELYQKDLPAMRKRAEISDDQMAYQDVNDLTQFANRLEKRIHDLELSRQITIQSAPQIRLIQNTNQALTEKIQSSIMTAIPLWKNQIAIALTLFRQRQALEAQKQVSDTTNELLLKNSEMLKTNTIEAAKENERGIIDLETLKKTHSNLISTIEETLTIQQDGRAKRQHAEQEILALENELKHKLLDLKNREEKGSR</sequence>
<gene>
    <name evidence="5" type="ORF">J2S11_001514</name>
</gene>
<accession>A0ABT9VXA2</accession>
<proteinExistence type="inferred from homology"/>
<evidence type="ECO:0000256" key="4">
    <source>
        <dbReference type="SAM" id="MobiDB-lite"/>
    </source>
</evidence>